<reference evidence="1 2" key="1">
    <citation type="submission" date="2020-01" db="EMBL/GenBank/DDBJ databases">
        <title>Identification and distribution of gene clusters putatively required for synthesis of sphingolipid metabolism inhibitors in phylogenetically diverse species of the filamentous fungus Fusarium.</title>
        <authorList>
            <person name="Kim H.-S."/>
            <person name="Busman M."/>
            <person name="Brown D.W."/>
            <person name="Divon H."/>
            <person name="Uhlig S."/>
            <person name="Proctor R.H."/>
        </authorList>
    </citation>
    <scope>NUCLEOTIDE SEQUENCE [LARGE SCALE GENOMIC DNA]</scope>
    <source>
        <strain evidence="1 2">NRRL 20459</strain>
    </source>
</reference>
<organism evidence="1 2">
    <name type="scientific">Fusarium albosuccineum</name>
    <dbReference type="NCBI Taxonomy" id="1237068"/>
    <lineage>
        <taxon>Eukaryota</taxon>
        <taxon>Fungi</taxon>
        <taxon>Dikarya</taxon>
        <taxon>Ascomycota</taxon>
        <taxon>Pezizomycotina</taxon>
        <taxon>Sordariomycetes</taxon>
        <taxon>Hypocreomycetidae</taxon>
        <taxon>Hypocreales</taxon>
        <taxon>Nectriaceae</taxon>
        <taxon>Fusarium</taxon>
        <taxon>Fusarium decemcellulare species complex</taxon>
    </lineage>
</organism>
<proteinExistence type="predicted"/>
<protein>
    <submittedName>
        <fullName evidence="1">Uncharacterized protein</fullName>
    </submittedName>
</protein>
<feature type="non-terminal residue" evidence="1">
    <location>
        <position position="171"/>
    </location>
</feature>
<comment type="caution">
    <text evidence="1">The sequence shown here is derived from an EMBL/GenBank/DDBJ whole genome shotgun (WGS) entry which is preliminary data.</text>
</comment>
<dbReference type="EMBL" id="JAADYS010000392">
    <property type="protein sequence ID" value="KAF4470110.1"/>
    <property type="molecule type" value="Genomic_DNA"/>
</dbReference>
<sequence>MADTRVHRGNQCWDHQPPHWTEASARRRDLGVPAASWKYRRPPFHVHLHPAWLNQLPGAPSQVPPRPLFNSVRANCSPVISQVPTGSRWLAESPVLSPSQLPLVLVSPISQPSSFKPQLPPPALRRPQRSAAVASHFYPVEAPNDRIFFRRQAAAAPILTAASSAISPSLP</sequence>
<accession>A0A8H4LI99</accession>
<dbReference type="AlphaFoldDB" id="A0A8H4LI99"/>
<keyword evidence="2" id="KW-1185">Reference proteome</keyword>
<evidence type="ECO:0000313" key="1">
    <source>
        <dbReference type="EMBL" id="KAF4470110.1"/>
    </source>
</evidence>
<name>A0A8H4LI99_9HYPO</name>
<dbReference type="Proteomes" id="UP000554235">
    <property type="component" value="Unassembled WGS sequence"/>
</dbReference>
<gene>
    <name evidence="1" type="ORF">FALBO_2985</name>
</gene>
<evidence type="ECO:0000313" key="2">
    <source>
        <dbReference type="Proteomes" id="UP000554235"/>
    </source>
</evidence>